<evidence type="ECO:0000256" key="1">
    <source>
        <dbReference type="SAM" id="Phobius"/>
    </source>
</evidence>
<proteinExistence type="predicted"/>
<organism evidence="2 3">
    <name type="scientific">Candidatus Egerieicola faecale</name>
    <dbReference type="NCBI Taxonomy" id="2840774"/>
    <lineage>
        <taxon>Bacteria</taxon>
        <taxon>Bacillati</taxon>
        <taxon>Bacillota</taxon>
        <taxon>Clostridia</taxon>
        <taxon>Eubacteriales</taxon>
        <taxon>Oscillospiraceae</taxon>
        <taxon>Oscillospiraceae incertae sedis</taxon>
        <taxon>Candidatus Egerieicola</taxon>
    </lineage>
</organism>
<feature type="transmembrane region" description="Helical" evidence="1">
    <location>
        <begin position="20"/>
        <end position="36"/>
    </location>
</feature>
<dbReference type="Proteomes" id="UP000824082">
    <property type="component" value="Unassembled WGS sequence"/>
</dbReference>
<dbReference type="EMBL" id="DVMX01000012">
    <property type="protein sequence ID" value="HIU41049.1"/>
    <property type="molecule type" value="Genomic_DNA"/>
</dbReference>
<keyword evidence="1" id="KW-0472">Membrane</keyword>
<keyword evidence="1" id="KW-0812">Transmembrane</keyword>
<reference evidence="2" key="2">
    <citation type="journal article" date="2021" name="PeerJ">
        <title>Extensive microbial diversity within the chicken gut microbiome revealed by metagenomics and culture.</title>
        <authorList>
            <person name="Gilroy R."/>
            <person name="Ravi A."/>
            <person name="Getino M."/>
            <person name="Pursley I."/>
            <person name="Horton D.L."/>
            <person name="Alikhan N.F."/>
            <person name="Baker D."/>
            <person name="Gharbi K."/>
            <person name="Hall N."/>
            <person name="Watson M."/>
            <person name="Adriaenssens E.M."/>
            <person name="Foster-Nyarko E."/>
            <person name="Jarju S."/>
            <person name="Secka A."/>
            <person name="Antonio M."/>
            <person name="Oren A."/>
            <person name="Chaudhuri R.R."/>
            <person name="La Ragione R."/>
            <person name="Hildebrand F."/>
            <person name="Pallen M.J."/>
        </authorList>
    </citation>
    <scope>NUCLEOTIDE SEQUENCE</scope>
    <source>
        <strain evidence="2">4509</strain>
    </source>
</reference>
<gene>
    <name evidence="2" type="ORF">IAD19_00660</name>
</gene>
<protein>
    <submittedName>
        <fullName evidence="2">Uncharacterized protein</fullName>
    </submittedName>
</protein>
<dbReference type="AlphaFoldDB" id="A0A9D1LIH8"/>
<evidence type="ECO:0000313" key="3">
    <source>
        <dbReference type="Proteomes" id="UP000824082"/>
    </source>
</evidence>
<sequence>MTHIAHLLPVLNIKIANVSVYYFAIKTIAFSLVFTARRNAAFALWRQGENYNDWLYQLLYHIKNEKQERVLKKN</sequence>
<comment type="caution">
    <text evidence="2">The sequence shown here is derived from an EMBL/GenBank/DDBJ whole genome shotgun (WGS) entry which is preliminary data.</text>
</comment>
<accession>A0A9D1LIH8</accession>
<reference evidence="2" key="1">
    <citation type="submission" date="2020-10" db="EMBL/GenBank/DDBJ databases">
        <authorList>
            <person name="Gilroy R."/>
        </authorList>
    </citation>
    <scope>NUCLEOTIDE SEQUENCE</scope>
    <source>
        <strain evidence="2">4509</strain>
    </source>
</reference>
<name>A0A9D1LIH8_9FIRM</name>
<evidence type="ECO:0000313" key="2">
    <source>
        <dbReference type="EMBL" id="HIU41049.1"/>
    </source>
</evidence>
<keyword evidence="1" id="KW-1133">Transmembrane helix</keyword>